<organism evidence="2 3">
    <name type="scientific">Alectoria fallacina</name>
    <dbReference type="NCBI Taxonomy" id="1903189"/>
    <lineage>
        <taxon>Eukaryota</taxon>
        <taxon>Fungi</taxon>
        <taxon>Dikarya</taxon>
        <taxon>Ascomycota</taxon>
        <taxon>Pezizomycotina</taxon>
        <taxon>Lecanoromycetes</taxon>
        <taxon>OSLEUM clade</taxon>
        <taxon>Lecanoromycetidae</taxon>
        <taxon>Lecanorales</taxon>
        <taxon>Lecanorineae</taxon>
        <taxon>Parmeliaceae</taxon>
        <taxon>Alectoria</taxon>
    </lineage>
</organism>
<feature type="compositionally biased region" description="Polar residues" evidence="1">
    <location>
        <begin position="117"/>
        <end position="128"/>
    </location>
</feature>
<evidence type="ECO:0000256" key="1">
    <source>
        <dbReference type="SAM" id="MobiDB-lite"/>
    </source>
</evidence>
<keyword evidence="3" id="KW-1185">Reference proteome</keyword>
<evidence type="ECO:0008006" key="4">
    <source>
        <dbReference type="Google" id="ProtNLM"/>
    </source>
</evidence>
<evidence type="ECO:0000313" key="2">
    <source>
        <dbReference type="EMBL" id="CAF9904309.1"/>
    </source>
</evidence>
<sequence>MALDDAETIRRFISQIKGQHQHSISSSTLLTSPPTTQHPHPHQHKHDHNHLANRHDPTVNAADTKHISEYEYNESEVQGAKTPPHLIVTRQDHDQDQYHLTSPEPHPKASPHISGLTAPNNTPKTAASSPHLAASSTHNEDISEAFSDYVNNMDGRPLSDSIWAPRSARYKPSALSGSRSTKLFTPIKTVELIPSINDTFDRMSFKAADPDHRVDENLIGDRVTHSIFSKAPPSFVNKFSVLADQLHGDEVDSVQAKSKAASDEHFEPSTHTDMIKNVQFKTDGAGKEDSKIALYTDKFEEFQAKADRKETDVLSTSTAYVPPHLRGSGTQAPVPNLKQVVDKMFPAAMRFNPSESSQPPSYSDQNPASSDFAVKTETNPPYPKEISSNVTSKVAGPDPVKDANSAFITSLIGQLQERGPLAPEHLSVLKSIEGHLRAKASYAHAKDSQAVARLEPEPKRTFFESNPLQLTCQMSYDSTKPAPSALPRLTETEIRVATNGAETKVTTGPLGAKAFQGCASESEDIEHKTFFNAWPKLEGRTRSAAKTRKVIIKDLPRGSTNTFVASLVYGGPIEEIHIRSSPAGDLSAAIRFMDAGDCTKFYHETSNGLVYEKDAKGRELVLFVELSKDVDVVGGLLQGWIDSGVTRCVRAVGVEAEWGMDGLVKVAERKNRKVEKIVDGQNAGGARSVVFRFCKVEDAVQFKAALSRDEEWEHCNIHYAADPCATATEVHFEG</sequence>
<feature type="compositionally biased region" description="Basic residues" evidence="1">
    <location>
        <begin position="39"/>
        <end position="48"/>
    </location>
</feature>
<comment type="caution">
    <text evidence="2">The sequence shown here is derived from an EMBL/GenBank/DDBJ whole genome shotgun (WGS) entry which is preliminary data.</text>
</comment>
<reference evidence="2" key="1">
    <citation type="submission" date="2021-03" db="EMBL/GenBank/DDBJ databases">
        <authorList>
            <person name="Tagirdzhanova G."/>
        </authorList>
    </citation>
    <scope>NUCLEOTIDE SEQUENCE</scope>
</reference>
<dbReference type="AlphaFoldDB" id="A0A8H3ED26"/>
<name>A0A8H3ED26_9LECA</name>
<gene>
    <name evidence="2" type="ORF">ALECFALPRED_006267</name>
</gene>
<feature type="region of interest" description="Disordered" evidence="1">
    <location>
        <begin position="93"/>
        <end position="139"/>
    </location>
</feature>
<evidence type="ECO:0000313" key="3">
    <source>
        <dbReference type="Proteomes" id="UP000664203"/>
    </source>
</evidence>
<dbReference type="Proteomes" id="UP000664203">
    <property type="component" value="Unassembled WGS sequence"/>
</dbReference>
<feature type="region of interest" description="Disordered" evidence="1">
    <location>
        <begin position="16"/>
        <end position="56"/>
    </location>
</feature>
<accession>A0A8H3ED26</accession>
<dbReference type="EMBL" id="CAJPDR010000004">
    <property type="protein sequence ID" value="CAF9904309.1"/>
    <property type="molecule type" value="Genomic_DNA"/>
</dbReference>
<dbReference type="OrthoDB" id="422086at2759"/>
<feature type="region of interest" description="Disordered" evidence="1">
    <location>
        <begin position="350"/>
        <end position="397"/>
    </location>
</feature>
<feature type="compositionally biased region" description="Polar residues" evidence="1">
    <location>
        <begin position="353"/>
        <end position="369"/>
    </location>
</feature>
<protein>
    <recommendedName>
        <fullName evidence="4">RRM domain-containing protein</fullName>
    </recommendedName>
</protein>
<feature type="compositionally biased region" description="Low complexity" evidence="1">
    <location>
        <begin position="21"/>
        <end position="38"/>
    </location>
</feature>
<proteinExistence type="predicted"/>